<comment type="caution">
    <text evidence="1">The sequence shown here is derived from an EMBL/GenBank/DDBJ whole genome shotgun (WGS) entry which is preliminary data.</text>
</comment>
<dbReference type="SUPFAM" id="SSF158446">
    <property type="entry name" value="IVS-encoded protein-like"/>
    <property type="match status" value="1"/>
</dbReference>
<proteinExistence type="predicted"/>
<keyword evidence="2" id="KW-1185">Reference proteome</keyword>
<dbReference type="EMBL" id="BAABFA010000011">
    <property type="protein sequence ID" value="GAA4466170.1"/>
    <property type="molecule type" value="Genomic_DNA"/>
</dbReference>
<dbReference type="InterPro" id="IPR036583">
    <property type="entry name" value="23S_rRNA_IVS_sf"/>
</dbReference>
<accession>A0ABP8NHZ7</accession>
<evidence type="ECO:0000313" key="2">
    <source>
        <dbReference type="Proteomes" id="UP001500067"/>
    </source>
</evidence>
<dbReference type="Pfam" id="PF05635">
    <property type="entry name" value="23S_rRNA_IVP"/>
    <property type="match status" value="1"/>
</dbReference>
<protein>
    <submittedName>
        <fullName evidence="1">Four helix bundle protein</fullName>
    </submittedName>
</protein>
<dbReference type="CDD" id="cd16377">
    <property type="entry name" value="23S_rRNA_IVP_like"/>
    <property type="match status" value="1"/>
</dbReference>
<organism evidence="1 2">
    <name type="scientific">Nemorincola caseinilytica</name>
    <dbReference type="NCBI Taxonomy" id="2054315"/>
    <lineage>
        <taxon>Bacteria</taxon>
        <taxon>Pseudomonadati</taxon>
        <taxon>Bacteroidota</taxon>
        <taxon>Chitinophagia</taxon>
        <taxon>Chitinophagales</taxon>
        <taxon>Chitinophagaceae</taxon>
        <taxon>Nemorincola</taxon>
    </lineage>
</organism>
<gene>
    <name evidence="1" type="ORF">GCM10023093_19790</name>
</gene>
<dbReference type="InterPro" id="IPR012657">
    <property type="entry name" value="23S_rRNA-intervening_sequence"/>
</dbReference>
<dbReference type="PANTHER" id="PTHR38471">
    <property type="entry name" value="FOUR HELIX BUNDLE PROTEIN"/>
    <property type="match status" value="1"/>
</dbReference>
<dbReference type="PANTHER" id="PTHR38471:SF2">
    <property type="entry name" value="FOUR HELIX BUNDLE PROTEIN"/>
    <property type="match status" value="1"/>
</dbReference>
<reference evidence="2" key="1">
    <citation type="journal article" date="2019" name="Int. J. Syst. Evol. Microbiol.">
        <title>The Global Catalogue of Microorganisms (GCM) 10K type strain sequencing project: providing services to taxonomists for standard genome sequencing and annotation.</title>
        <authorList>
            <consortium name="The Broad Institute Genomics Platform"/>
            <consortium name="The Broad Institute Genome Sequencing Center for Infectious Disease"/>
            <person name="Wu L."/>
            <person name="Ma J."/>
        </authorList>
    </citation>
    <scope>NUCLEOTIDE SEQUENCE [LARGE SCALE GENOMIC DNA]</scope>
    <source>
        <strain evidence="2">JCM 32105</strain>
    </source>
</reference>
<dbReference type="NCBIfam" id="TIGR02436">
    <property type="entry name" value="four helix bundle protein"/>
    <property type="match status" value="1"/>
</dbReference>
<sequence>MTISELVRTFPDAEKYALTSQITRSARSVTANIAEGYGRYTYTDTRRFFIQSRGSAVETLEHLSVAHDEGYITENTLEQIEQQCETVIKTINGYIAYLDKVTKERNIQRQPNP</sequence>
<dbReference type="Gene3D" id="1.20.1440.60">
    <property type="entry name" value="23S rRNA-intervening sequence"/>
    <property type="match status" value="1"/>
</dbReference>
<evidence type="ECO:0000313" key="1">
    <source>
        <dbReference type="EMBL" id="GAA4466170.1"/>
    </source>
</evidence>
<dbReference type="Proteomes" id="UP001500067">
    <property type="component" value="Unassembled WGS sequence"/>
</dbReference>
<name>A0ABP8NHZ7_9BACT</name>